<comment type="caution">
    <text evidence="1">The sequence shown here is derived from an EMBL/GenBank/DDBJ whole genome shotgun (WGS) entry which is preliminary data.</text>
</comment>
<keyword evidence="2" id="KW-1185">Reference proteome</keyword>
<proteinExistence type="predicted"/>
<gene>
    <name evidence="1" type="ORF">TNIN_93431</name>
</gene>
<dbReference type="Proteomes" id="UP000886998">
    <property type="component" value="Unassembled WGS sequence"/>
</dbReference>
<name>A0A8X7C5E0_9ARAC</name>
<organism evidence="1 2">
    <name type="scientific">Trichonephila inaurata madagascariensis</name>
    <dbReference type="NCBI Taxonomy" id="2747483"/>
    <lineage>
        <taxon>Eukaryota</taxon>
        <taxon>Metazoa</taxon>
        <taxon>Ecdysozoa</taxon>
        <taxon>Arthropoda</taxon>
        <taxon>Chelicerata</taxon>
        <taxon>Arachnida</taxon>
        <taxon>Araneae</taxon>
        <taxon>Araneomorphae</taxon>
        <taxon>Entelegynae</taxon>
        <taxon>Araneoidea</taxon>
        <taxon>Nephilidae</taxon>
        <taxon>Trichonephila</taxon>
        <taxon>Trichonephila inaurata</taxon>
    </lineage>
</organism>
<reference evidence="1" key="1">
    <citation type="submission" date="2020-08" db="EMBL/GenBank/DDBJ databases">
        <title>Multicomponent nature underlies the extraordinary mechanical properties of spider dragline silk.</title>
        <authorList>
            <person name="Kono N."/>
            <person name="Nakamura H."/>
            <person name="Mori M."/>
            <person name="Yoshida Y."/>
            <person name="Ohtoshi R."/>
            <person name="Malay A.D."/>
            <person name="Moran D.A.P."/>
            <person name="Tomita M."/>
            <person name="Numata K."/>
            <person name="Arakawa K."/>
        </authorList>
    </citation>
    <scope>NUCLEOTIDE SEQUENCE</scope>
</reference>
<dbReference type="EMBL" id="BMAV01010915">
    <property type="protein sequence ID" value="GFY56340.1"/>
    <property type="molecule type" value="Genomic_DNA"/>
</dbReference>
<evidence type="ECO:0000313" key="1">
    <source>
        <dbReference type="EMBL" id="GFY56340.1"/>
    </source>
</evidence>
<dbReference type="AlphaFoldDB" id="A0A8X7C5E0"/>
<evidence type="ECO:0000313" key="2">
    <source>
        <dbReference type="Proteomes" id="UP000886998"/>
    </source>
</evidence>
<accession>A0A8X7C5E0</accession>
<sequence length="98" mass="11686">MSASVLIPCAQTFREDNGFLSLQKNRLLYVFSSIFLQPSIDNQMEQNIREKSAIRNILLLQYPKQIHARITRNYRLKWDPLSFPIFNYYRKMLETVTV</sequence>
<protein>
    <submittedName>
        <fullName evidence="1">Uncharacterized protein</fullName>
    </submittedName>
</protein>